<sequence>MLTQVLLQLTVVVTLLVLVSIGLFVGRYRLRDTRTEWRARVRAAAPVTALLAAVLLFNSVARQYGPDVSWMIHWNLTWPIYDVEGEFILWLQSFEAPAITAYFSFIYIYGYVFLLVFPVIAYFALSNTRPLRELLTAYTLNYVLGLGIYVFIVAYGPRNMMPELVDALLYDTYPQYQHLTRQVNRNTNVFPSLHTSLAATVTFLAFRTRAIYPKWFLLATGLGVSVAISTMYLGIHWVIDVVAGIVLAYICVALAGVLVGRWSLTDWIATLQGSSTGADGRSRPDTGVASSSDAGAVSADSSPSEEASEPARSESGSGTRSDPDAEPDSDPDPDTEPDPDSDPDPSGPRA</sequence>
<dbReference type="PATRIC" id="fig|547559.17.peg.2814"/>
<dbReference type="EMBL" id="AOHS01000044">
    <property type="protein sequence ID" value="ELY27810.1"/>
    <property type="molecule type" value="Genomic_DNA"/>
</dbReference>
<dbReference type="Gene3D" id="1.20.144.10">
    <property type="entry name" value="Phosphatidic acid phosphatase type 2/haloperoxidase"/>
    <property type="match status" value="1"/>
</dbReference>
<keyword evidence="3 6" id="KW-1133">Transmembrane helix</keyword>
<dbReference type="InterPro" id="IPR036938">
    <property type="entry name" value="PAP2/HPO_sf"/>
</dbReference>
<dbReference type="SUPFAM" id="SSF48317">
    <property type="entry name" value="Acid phosphatase/Vanadium-dependent haloperoxidase"/>
    <property type="match status" value="1"/>
</dbReference>
<evidence type="ECO:0000256" key="4">
    <source>
        <dbReference type="ARBA" id="ARBA00023136"/>
    </source>
</evidence>
<dbReference type="PaxDb" id="547559-Nmag_3204"/>
<organism evidence="8 10">
    <name type="scientific">Natrialba magadii (strain ATCC 43099 / DSM 3394 / CCM 3739 / CIP 104546 / IAM 13178 / JCM 8861 / NBRC 102185 / NCIMB 2190 / MS3)</name>
    <name type="common">Natronobacterium magadii</name>
    <dbReference type="NCBI Taxonomy" id="547559"/>
    <lineage>
        <taxon>Archaea</taxon>
        <taxon>Methanobacteriati</taxon>
        <taxon>Methanobacteriota</taxon>
        <taxon>Stenosarchaea group</taxon>
        <taxon>Halobacteria</taxon>
        <taxon>Halobacteriales</taxon>
        <taxon>Natrialbaceae</taxon>
        <taxon>Natrialba</taxon>
    </lineage>
</organism>
<reference evidence="10" key="1">
    <citation type="submission" date="2010-02" db="EMBL/GenBank/DDBJ databases">
        <title>Complete sequence of chromosome of Natrialba magadii ATCC 43099.</title>
        <authorList>
            <consortium name="US DOE Joint Genome Institute"/>
            <person name="Lucas S."/>
            <person name="Copeland A."/>
            <person name="Lapidus A."/>
            <person name="Cheng J.-F."/>
            <person name="Bruce D."/>
            <person name="Goodwin L."/>
            <person name="Pitluck S."/>
            <person name="Davenport K."/>
            <person name="Saunders E."/>
            <person name="Detter J.C."/>
            <person name="Han C."/>
            <person name="Tapia R."/>
            <person name="Land M."/>
            <person name="Hauser L."/>
            <person name="Kyrpides N."/>
            <person name="Mikhailova N."/>
            <person name="De Castro R.E."/>
            <person name="Maupin-Furlow J.A."/>
            <person name="Woyke T."/>
        </authorList>
    </citation>
    <scope>NUCLEOTIDE SEQUENCE [LARGE SCALE GENOMIC DNA]</scope>
    <source>
        <strain evidence="10">ATCC 43099 / DSM 3394 / CCM 3739 / CIP 104546 / IAM 13178 / JCM 8861 / NBRC 102185 / NCIMB 2190 / MS3</strain>
    </source>
</reference>
<dbReference type="eggNOG" id="arCOG03951">
    <property type="taxonomic scope" value="Archaea"/>
</dbReference>
<reference evidence="8" key="4">
    <citation type="submission" date="2016-09" db="EMBL/GenBank/DDBJ databases">
        <authorList>
            <person name="Pfeiffer F."/>
        </authorList>
    </citation>
    <scope>NUCLEOTIDE SEQUENCE</scope>
    <source>
        <strain evidence="8">ATCC 43099</strain>
    </source>
</reference>
<feature type="domain" description="Phosphatidic acid phosphatase type 2/haloperoxidase" evidence="7">
    <location>
        <begin position="139"/>
        <end position="256"/>
    </location>
</feature>
<keyword evidence="2 6" id="KW-0812">Transmembrane</keyword>
<keyword evidence="10" id="KW-1185">Reference proteome</keyword>
<feature type="region of interest" description="Disordered" evidence="5">
    <location>
        <begin position="273"/>
        <end position="350"/>
    </location>
</feature>
<evidence type="ECO:0000259" key="7">
    <source>
        <dbReference type="SMART" id="SM00014"/>
    </source>
</evidence>
<dbReference type="SMART" id="SM00014">
    <property type="entry name" value="acidPPc"/>
    <property type="match status" value="1"/>
</dbReference>
<gene>
    <name evidence="8" type="ordered locus">Nmag_3204</name>
    <name evidence="9" type="ORF">C500_14216</name>
</gene>
<dbReference type="RefSeq" id="WP_004216042.1">
    <property type="nucleotide sequence ID" value="NC_013922.1"/>
</dbReference>
<feature type="transmembrane region" description="Helical" evidence="6">
    <location>
        <begin position="137"/>
        <end position="156"/>
    </location>
</feature>
<feature type="transmembrane region" description="Helical" evidence="6">
    <location>
        <begin position="6"/>
        <end position="28"/>
    </location>
</feature>
<evidence type="ECO:0000256" key="3">
    <source>
        <dbReference type="ARBA" id="ARBA00022989"/>
    </source>
</evidence>
<feature type="transmembrane region" description="Helical" evidence="6">
    <location>
        <begin position="99"/>
        <end position="125"/>
    </location>
</feature>
<dbReference type="Proteomes" id="UP000011543">
    <property type="component" value="Unassembled WGS sequence"/>
</dbReference>
<keyword evidence="4 6" id="KW-0472">Membrane</keyword>
<dbReference type="GO" id="GO:0016787">
    <property type="term" value="F:hydrolase activity"/>
    <property type="evidence" value="ECO:0007669"/>
    <property type="project" value="UniProtKB-KW"/>
</dbReference>
<evidence type="ECO:0000313" key="8">
    <source>
        <dbReference type="EMBL" id="ADD06754.1"/>
    </source>
</evidence>
<evidence type="ECO:0000313" key="10">
    <source>
        <dbReference type="Proteomes" id="UP000001879"/>
    </source>
</evidence>
<keyword evidence="8" id="KW-0378">Hydrolase</keyword>
<name>D3SRY0_NATMM</name>
<dbReference type="GeneID" id="8826067"/>
<dbReference type="InterPro" id="IPR000326">
    <property type="entry name" value="PAP2/HPO"/>
</dbReference>
<evidence type="ECO:0000313" key="9">
    <source>
        <dbReference type="EMBL" id="ELY27810.1"/>
    </source>
</evidence>
<reference evidence="9 11" key="3">
    <citation type="journal article" date="2014" name="PLoS Genet.">
        <title>Phylogenetically driven sequencing of extremely halophilic archaea reveals strategies for static and dynamic osmo-response.</title>
        <authorList>
            <person name="Becker E.A."/>
            <person name="Seitzer P.M."/>
            <person name="Tritt A."/>
            <person name="Larsen D."/>
            <person name="Krusor M."/>
            <person name="Yao A.I."/>
            <person name="Wu D."/>
            <person name="Madern D."/>
            <person name="Eisen J.A."/>
            <person name="Darling A.E."/>
            <person name="Facciotti M.T."/>
        </authorList>
    </citation>
    <scope>NUCLEOTIDE SEQUENCE [LARGE SCALE GENOMIC DNA]</scope>
    <source>
        <strain evidence="11">ATCC 43099 / DSM 3394 / CCM 3739 / CIP 104546 / IAM 13178 / JCM 8861 / NBRC 102185 / NCIMB 2190 / MS3</strain>
        <strain evidence="9">MS-3</strain>
    </source>
</reference>
<feature type="transmembrane region" description="Helical" evidence="6">
    <location>
        <begin position="241"/>
        <end position="264"/>
    </location>
</feature>
<feature type="transmembrane region" description="Helical" evidence="6">
    <location>
        <begin position="40"/>
        <end position="61"/>
    </location>
</feature>
<dbReference type="PANTHER" id="PTHR31310">
    <property type="match status" value="1"/>
</dbReference>
<feature type="compositionally biased region" description="Low complexity" evidence="5">
    <location>
        <begin position="287"/>
        <end position="305"/>
    </location>
</feature>
<dbReference type="EC" id="3.1.3.-" evidence="8"/>
<feature type="transmembrane region" description="Helical" evidence="6">
    <location>
        <begin position="215"/>
        <end position="235"/>
    </location>
</feature>
<reference evidence="8 10" key="2">
    <citation type="journal article" date="2012" name="BMC Genomics">
        <title>A comparative genomics perspective on the genetic content of the alkaliphilic haloarchaeon Natrialba magadii ATCC 43099T.</title>
        <authorList>
            <person name="Siddaramappa S."/>
            <person name="Challacombe J.F."/>
            <person name="Decastro R.E."/>
            <person name="Pfeiffer F."/>
            <person name="Sastre D.E."/>
            <person name="Gimenez M.I."/>
            <person name="Paggi R.A."/>
            <person name="Detter J.C."/>
            <person name="Davenport K.W."/>
            <person name="Goodwin L.A."/>
            <person name="Kyrpides N."/>
            <person name="Tapia R."/>
            <person name="Pitluck S."/>
            <person name="Lucas S."/>
            <person name="Woyke T."/>
            <person name="Maupin-Furlow J.A."/>
        </authorList>
    </citation>
    <scope>NUCLEOTIDE SEQUENCE [LARGE SCALE GENOMIC DNA]</scope>
    <source>
        <strain evidence="8">ATCC 43099</strain>
        <strain evidence="10">ATCC 43099 / DSM 3394 / CCM 3739 / CIP 104546 / IAM 13178 / JCM 8861 / NBRC 102185 / NCIMB 2190 / MS3</strain>
    </source>
</reference>
<dbReference type="STRING" id="547559.Nmag_3204"/>
<feature type="compositionally biased region" description="Acidic residues" evidence="5">
    <location>
        <begin position="324"/>
        <end position="343"/>
    </location>
</feature>
<dbReference type="InterPro" id="IPR052185">
    <property type="entry name" value="IPC_Synthase-Related"/>
</dbReference>
<dbReference type="KEGG" id="nmg:Nmag_3204"/>
<evidence type="ECO:0000313" key="11">
    <source>
        <dbReference type="Proteomes" id="UP000011543"/>
    </source>
</evidence>
<evidence type="ECO:0000256" key="1">
    <source>
        <dbReference type="ARBA" id="ARBA00004141"/>
    </source>
</evidence>
<accession>D3SRY0</accession>
<dbReference type="InterPro" id="IPR026841">
    <property type="entry name" value="Aur1/Ipt1"/>
</dbReference>
<dbReference type="Proteomes" id="UP000001879">
    <property type="component" value="Chromosome"/>
</dbReference>
<dbReference type="AlphaFoldDB" id="D3SRY0"/>
<dbReference type="EMBL" id="CP001932">
    <property type="protein sequence ID" value="ADD06754.1"/>
    <property type="molecule type" value="Genomic_DNA"/>
</dbReference>
<evidence type="ECO:0000256" key="5">
    <source>
        <dbReference type="SAM" id="MobiDB-lite"/>
    </source>
</evidence>
<protein>
    <submittedName>
        <fullName evidence="9">PA-phosphatase-like phosphoesterase</fullName>
    </submittedName>
    <submittedName>
        <fullName evidence="8">PAP2-type phosphatase</fullName>
        <ecNumber evidence="8">3.1.3.-</ecNumber>
    </submittedName>
</protein>
<dbReference type="OrthoDB" id="329477at2157"/>
<comment type="subcellular location">
    <subcellularLocation>
        <location evidence="1">Membrane</location>
        <topology evidence="1">Multi-pass membrane protein</topology>
    </subcellularLocation>
</comment>
<evidence type="ECO:0000256" key="2">
    <source>
        <dbReference type="ARBA" id="ARBA00022692"/>
    </source>
</evidence>
<proteinExistence type="predicted"/>
<dbReference type="PANTHER" id="PTHR31310:SF7">
    <property type="entry name" value="PA-PHOSPHATASE RELATED-FAMILY PROTEIN DDB_G0268928"/>
    <property type="match status" value="1"/>
</dbReference>
<dbReference type="CDD" id="cd03386">
    <property type="entry name" value="PAP2_Aur1_like"/>
    <property type="match status" value="1"/>
</dbReference>
<dbReference type="Pfam" id="PF14378">
    <property type="entry name" value="PAP2_3"/>
    <property type="match status" value="1"/>
</dbReference>
<dbReference type="HOGENOM" id="CLU_082638_0_0_2"/>
<evidence type="ECO:0000256" key="6">
    <source>
        <dbReference type="SAM" id="Phobius"/>
    </source>
</evidence>
<dbReference type="GO" id="GO:0016020">
    <property type="term" value="C:membrane"/>
    <property type="evidence" value="ECO:0007669"/>
    <property type="project" value="UniProtKB-SubCell"/>
</dbReference>
<feature type="transmembrane region" description="Helical" evidence="6">
    <location>
        <begin position="189"/>
        <end position="206"/>
    </location>
</feature>